<evidence type="ECO:0000313" key="2">
    <source>
        <dbReference type="EMBL" id="GGH86178.1"/>
    </source>
</evidence>
<keyword evidence="3" id="KW-1185">Reference proteome</keyword>
<reference evidence="3" key="1">
    <citation type="journal article" date="2019" name="Int. J. Syst. Evol. Microbiol.">
        <title>The Global Catalogue of Microorganisms (GCM) 10K type strain sequencing project: providing services to taxonomists for standard genome sequencing and annotation.</title>
        <authorList>
            <consortium name="The Broad Institute Genomics Platform"/>
            <consortium name="The Broad Institute Genome Sequencing Center for Infectious Disease"/>
            <person name="Wu L."/>
            <person name="Ma J."/>
        </authorList>
    </citation>
    <scope>NUCLEOTIDE SEQUENCE [LARGE SCALE GENOMIC DNA]</scope>
    <source>
        <strain evidence="3">CCM 8702</strain>
    </source>
</reference>
<protein>
    <submittedName>
        <fullName evidence="2">Uncharacterized protein</fullName>
    </submittedName>
</protein>
<gene>
    <name evidence="2" type="ORF">GCM10007362_45350</name>
</gene>
<feature type="region of interest" description="Disordered" evidence="1">
    <location>
        <begin position="1"/>
        <end position="21"/>
    </location>
</feature>
<accession>A0ABQ2A4Y2</accession>
<feature type="compositionally biased region" description="Basic and acidic residues" evidence="1">
    <location>
        <begin position="1"/>
        <end position="13"/>
    </location>
</feature>
<dbReference type="RefSeq" id="WP_229714312.1">
    <property type="nucleotide sequence ID" value="NZ_BMDD01000006.1"/>
</dbReference>
<name>A0ABQ2A4Y2_9BACL</name>
<comment type="caution">
    <text evidence="2">The sequence shown here is derived from an EMBL/GenBank/DDBJ whole genome shotgun (WGS) entry which is preliminary data.</text>
</comment>
<dbReference type="Proteomes" id="UP000605427">
    <property type="component" value="Unassembled WGS sequence"/>
</dbReference>
<organism evidence="2 3">
    <name type="scientific">Saccharibacillus endophyticus</name>
    <dbReference type="NCBI Taxonomy" id="2060666"/>
    <lineage>
        <taxon>Bacteria</taxon>
        <taxon>Bacillati</taxon>
        <taxon>Bacillota</taxon>
        <taxon>Bacilli</taxon>
        <taxon>Bacillales</taxon>
        <taxon>Paenibacillaceae</taxon>
        <taxon>Saccharibacillus</taxon>
    </lineage>
</organism>
<proteinExistence type="predicted"/>
<dbReference type="EMBL" id="BMDD01000006">
    <property type="protein sequence ID" value="GGH86178.1"/>
    <property type="molecule type" value="Genomic_DNA"/>
</dbReference>
<evidence type="ECO:0000256" key="1">
    <source>
        <dbReference type="SAM" id="MobiDB-lite"/>
    </source>
</evidence>
<sequence length="230" mass="25037">MLRNNEKAADPAGREAAFGSVSGQGRTHRLRPLIWLPALVLLLVLGACSNSSVTSTNADDGPGVNTVPWDYRIQEGSVGDLIGSDMTVLPDNELLANDNNYATGQQIWTLQSMSATLTTDDQGRNDVQLSGWTTLKSYPDEASAKTDLENLKVSVTTDVDVVGVYKTALNGETRNFAVLELPSGNRMKQPVDDARYGKLKDVKEVAVVLEEVHDFADYDLAYAKFRGWAN</sequence>
<evidence type="ECO:0000313" key="3">
    <source>
        <dbReference type="Proteomes" id="UP000605427"/>
    </source>
</evidence>